<dbReference type="EMBL" id="BARU01011485">
    <property type="protein sequence ID" value="GAH45280.1"/>
    <property type="molecule type" value="Genomic_DNA"/>
</dbReference>
<protein>
    <submittedName>
        <fullName evidence="1">Uncharacterized protein</fullName>
    </submittedName>
</protein>
<dbReference type="AlphaFoldDB" id="X1GKA1"/>
<reference evidence="1" key="1">
    <citation type="journal article" date="2014" name="Front. Microbiol.">
        <title>High frequency of phylogenetically diverse reductive dehalogenase-homologous genes in deep subseafloor sedimentary metagenomes.</title>
        <authorList>
            <person name="Kawai M."/>
            <person name="Futagami T."/>
            <person name="Toyoda A."/>
            <person name="Takaki Y."/>
            <person name="Nishi S."/>
            <person name="Hori S."/>
            <person name="Arai W."/>
            <person name="Tsubouchi T."/>
            <person name="Morono Y."/>
            <person name="Uchiyama I."/>
            <person name="Ito T."/>
            <person name="Fujiyama A."/>
            <person name="Inagaki F."/>
            <person name="Takami H."/>
        </authorList>
    </citation>
    <scope>NUCLEOTIDE SEQUENCE</scope>
    <source>
        <strain evidence="1">Expedition CK06-06</strain>
    </source>
</reference>
<proteinExistence type="predicted"/>
<accession>X1GKA1</accession>
<evidence type="ECO:0000313" key="1">
    <source>
        <dbReference type="EMBL" id="GAH45280.1"/>
    </source>
</evidence>
<organism evidence="1">
    <name type="scientific">marine sediment metagenome</name>
    <dbReference type="NCBI Taxonomy" id="412755"/>
    <lineage>
        <taxon>unclassified sequences</taxon>
        <taxon>metagenomes</taxon>
        <taxon>ecological metagenomes</taxon>
    </lineage>
</organism>
<gene>
    <name evidence="1" type="ORF">S03H2_21548</name>
</gene>
<sequence>MKLFLKINKDVEVWSDQHCFIVKRKKENGNWKDYWYLPTLEMALAEVFDYLIKEKGAFKLREDLDKLIRTLKSIKREIMDSKPASKISSKRV</sequence>
<name>X1GKA1_9ZZZZ</name>
<comment type="caution">
    <text evidence="1">The sequence shown here is derived from an EMBL/GenBank/DDBJ whole genome shotgun (WGS) entry which is preliminary data.</text>
</comment>